<dbReference type="KEGG" id="beo:BEH_07160"/>
<dbReference type="OrthoDB" id="2587776at2"/>
<reference evidence="3" key="2">
    <citation type="submission" date="2015-06" db="EMBL/GenBank/DDBJ databases">
        <title>Genome Sequence of Bacillus endophyticus and Analysis of its Companion Mechanism in the Ketogulonigenium vulgare-Bacillus strain Consortium.</title>
        <authorList>
            <person name="Jia N."/>
            <person name="Du J."/>
            <person name="Ding M.-Z."/>
            <person name="Gao F."/>
            <person name="Yuan Y.-J."/>
        </authorList>
    </citation>
    <scope>NUCLEOTIDE SEQUENCE [LARGE SCALE GENOMIC DNA]</scope>
    <source>
        <strain evidence="3">Hbe603</strain>
    </source>
</reference>
<gene>
    <name evidence="2" type="ORF">BEH_07160</name>
</gene>
<reference evidence="2 3" key="1">
    <citation type="journal article" date="2015" name="PLoS ONE">
        <title>Genome Sequence of Bacillus endophyticus and Analysis of Its Companion Mechanism in the Ketogulonigenium vulgare-Bacillus Strain Consortium.</title>
        <authorList>
            <person name="Jia N."/>
            <person name="Du J."/>
            <person name="Ding M.Z."/>
            <person name="Gao F."/>
            <person name="Yuan Y.J."/>
        </authorList>
    </citation>
    <scope>NUCLEOTIDE SEQUENCE [LARGE SCALE GENOMIC DNA]</scope>
    <source>
        <strain evidence="2 3">Hbe603</strain>
    </source>
</reference>
<organism evidence="2 3">
    <name type="scientific">Priestia filamentosa</name>
    <dbReference type="NCBI Taxonomy" id="1402861"/>
    <lineage>
        <taxon>Bacteria</taxon>
        <taxon>Bacillati</taxon>
        <taxon>Bacillota</taxon>
        <taxon>Bacilli</taxon>
        <taxon>Bacillales</taxon>
        <taxon>Bacillaceae</taxon>
        <taxon>Priestia</taxon>
    </lineage>
</organism>
<dbReference type="RefSeq" id="WP_046216858.1">
    <property type="nucleotide sequence ID" value="NZ_CP011974.1"/>
</dbReference>
<evidence type="ECO:0000313" key="3">
    <source>
        <dbReference type="Proteomes" id="UP000036202"/>
    </source>
</evidence>
<evidence type="ECO:0000313" key="2">
    <source>
        <dbReference type="EMBL" id="AKO91898.1"/>
    </source>
</evidence>
<protein>
    <submittedName>
        <fullName evidence="2">Uncharacterized protein</fullName>
    </submittedName>
</protein>
<keyword evidence="3" id="KW-1185">Reference proteome</keyword>
<evidence type="ECO:0000256" key="1">
    <source>
        <dbReference type="SAM" id="Coils"/>
    </source>
</evidence>
<dbReference type="Proteomes" id="UP000036202">
    <property type="component" value="Chromosome"/>
</dbReference>
<dbReference type="PATRIC" id="fig|135735.6.peg.1445"/>
<accession>A0A0H4KUC5</accession>
<sequence length="438" mass="48720">MSILDNLFSKVKPVSIFSRDGSPTDPYQDYTDDHVVDKNRVVLREIPHKKEKVFVTYNGQPLYETHSTQPSQNQYYVDYTLGLVIFHSSKNGLSLKFVYKGTGCVYFAADRIVIDYDQDGNPVQTLQQLVDKSKADLEADRKAVAEKIAEMNAKILETEETRLKVIADTAKAISDMETREQEVYEELRDKTDAKIAETEAARQDTITATNNANNAADHANAVADSLDHKGEYDSTLTYKERNMVDFDGATFIAMQDVPVNTPPSNITYWRMLSNKTTINSQSWVAQAGQTVFEITNGSYQIGKNKIQVIVGGVPQISGDGYVETSSTSITISGIEEGMQVFAWWFEGGISIFHSHGDTHKLGGSDELNVTDLAGYDSIDDRINDLQRVTSATEPTEHPTVVGDYIVWQTSNSAQSGGNLGWFYIEATGRWHVFGIIAE</sequence>
<keyword evidence="1" id="KW-0175">Coiled coil</keyword>
<dbReference type="AlphaFoldDB" id="A0A0H4KUC5"/>
<dbReference type="EMBL" id="CP011974">
    <property type="protein sequence ID" value="AKO91898.1"/>
    <property type="molecule type" value="Genomic_DNA"/>
</dbReference>
<name>A0A0H4KUC5_9BACI</name>
<feature type="coiled-coil region" evidence="1">
    <location>
        <begin position="134"/>
        <end position="161"/>
    </location>
</feature>
<proteinExistence type="predicted"/>